<reference evidence="2" key="1">
    <citation type="journal article" date="2015" name="Nature">
        <title>Complex archaea that bridge the gap between prokaryotes and eukaryotes.</title>
        <authorList>
            <person name="Spang A."/>
            <person name="Saw J.H."/>
            <person name="Jorgensen S.L."/>
            <person name="Zaremba-Niedzwiedzka K."/>
            <person name="Martijn J."/>
            <person name="Lind A.E."/>
            <person name="van Eijk R."/>
            <person name="Schleper C."/>
            <person name="Guy L."/>
            <person name="Ettema T.J."/>
        </authorList>
    </citation>
    <scope>NUCLEOTIDE SEQUENCE</scope>
</reference>
<evidence type="ECO:0000313" key="2">
    <source>
        <dbReference type="EMBL" id="KKM28466.1"/>
    </source>
</evidence>
<dbReference type="AlphaFoldDB" id="A0A0F9IKX3"/>
<proteinExistence type="predicted"/>
<gene>
    <name evidence="2" type="ORF">LCGC14_1566410</name>
</gene>
<evidence type="ECO:0000256" key="1">
    <source>
        <dbReference type="SAM" id="Phobius"/>
    </source>
</evidence>
<comment type="caution">
    <text evidence="2">The sequence shown here is derived from an EMBL/GenBank/DDBJ whole genome shotgun (WGS) entry which is preliminary data.</text>
</comment>
<keyword evidence="1" id="KW-0812">Transmembrane</keyword>
<name>A0A0F9IKX3_9ZZZZ</name>
<dbReference type="EMBL" id="LAZR01012160">
    <property type="protein sequence ID" value="KKM28466.1"/>
    <property type="molecule type" value="Genomic_DNA"/>
</dbReference>
<organism evidence="2">
    <name type="scientific">marine sediment metagenome</name>
    <dbReference type="NCBI Taxonomy" id="412755"/>
    <lineage>
        <taxon>unclassified sequences</taxon>
        <taxon>metagenomes</taxon>
        <taxon>ecological metagenomes</taxon>
    </lineage>
</organism>
<keyword evidence="1" id="KW-0472">Membrane</keyword>
<sequence length="87" mass="10495">MLYYGNTIPNLVLIIQFWPIITVYIVLAMQFKREKERSLKKKGIAITQIEYLLYYIFENLDKKTRITELQKETKKIIGNLGRFFLLY</sequence>
<protein>
    <submittedName>
        <fullName evidence="2">Uncharacterized protein</fullName>
    </submittedName>
</protein>
<keyword evidence="1" id="KW-1133">Transmembrane helix</keyword>
<accession>A0A0F9IKX3</accession>
<feature type="transmembrane region" description="Helical" evidence="1">
    <location>
        <begin position="12"/>
        <end position="31"/>
    </location>
</feature>